<sequence>MSDNNRKKAFWFIALLSVLVIVPFLGETIFYSKGEPREAIVGYAILESGNWILPLNHGGDIAYKPPFLYWMIAAFSAIAGGVSEFTSRLPSAVMFLAMQLVFFVFVARRKDVKTAFLTSVLLLTSFEVHRAAVACRLDMVQVSLIVMSLCLLFRWDEQGCRRVPWLAIVLMACASLTKGPVGTIFPCLVVGVYQLVRGRSFAKAFFSLAGIGLLSLVPLAVWFWAAWKQGGQPFVDLMLEENTGRFFHKMSYESHENPIWYNFLTIIWGWIPWTLVLLLSLFGLKWKSMRLLPAGGALGLRIRKAWQAFRNQSPLQLFTWLTILIIFIFYCIPKSKRSVYLLPIYPFMALLIAEYLLARVRQGARMFKVCAVIFASLGLLLTVVFAAVRADLIPESIWGTGRHAAENIAFMHALRDVSLSVPQWLLVALPVVAAVCALWLVARRAGSYALLYGVAGCMLCLFVSLDGVYQPTVLAVKSDKALAERLDALIPEGPIYSCSHINFYGVNYYLGDRMRYLSKAVPEVSEGYALVAEPQKEEALGLLEEHQYRVEEVFYTDKRSCDTRSKVILFRFSKKK</sequence>
<reference evidence="10" key="2">
    <citation type="submission" date="2021-09" db="EMBL/GenBank/DDBJ databases">
        <authorList>
            <person name="Gilroy R."/>
        </authorList>
    </citation>
    <scope>NUCLEOTIDE SEQUENCE</scope>
    <source>
        <strain evidence="10">CHK55-1828</strain>
    </source>
</reference>
<evidence type="ECO:0000256" key="7">
    <source>
        <dbReference type="ARBA" id="ARBA00023136"/>
    </source>
</evidence>
<comment type="caution">
    <text evidence="10">The sequence shown here is derived from an EMBL/GenBank/DDBJ whole genome shotgun (WGS) entry which is preliminary data.</text>
</comment>
<organism evidence="10 11">
    <name type="scientific">Mediterranea massiliensis</name>
    <dbReference type="NCBI Taxonomy" id="1841865"/>
    <lineage>
        <taxon>Bacteria</taxon>
        <taxon>Pseudomonadati</taxon>
        <taxon>Bacteroidota</taxon>
        <taxon>Bacteroidia</taxon>
        <taxon>Bacteroidales</taxon>
        <taxon>Bacteroidaceae</taxon>
        <taxon>Mediterranea</taxon>
    </lineage>
</organism>
<feature type="transmembrane region" description="Helical" evidence="8">
    <location>
        <begin position="313"/>
        <end position="332"/>
    </location>
</feature>
<dbReference type="InterPro" id="IPR050297">
    <property type="entry name" value="LipidA_mod_glycosyltrf_83"/>
</dbReference>
<keyword evidence="3 10" id="KW-0328">Glycosyltransferase</keyword>
<dbReference type="RefSeq" id="WP_276828266.1">
    <property type="nucleotide sequence ID" value="NZ_CALUIP010000013.1"/>
</dbReference>
<feature type="transmembrane region" description="Helical" evidence="8">
    <location>
        <begin position="424"/>
        <end position="442"/>
    </location>
</feature>
<dbReference type="GO" id="GO:0016763">
    <property type="term" value="F:pentosyltransferase activity"/>
    <property type="evidence" value="ECO:0007669"/>
    <property type="project" value="TreeGrafter"/>
</dbReference>
<feature type="transmembrane region" description="Helical" evidence="8">
    <location>
        <begin position="449"/>
        <end position="469"/>
    </location>
</feature>
<evidence type="ECO:0000256" key="3">
    <source>
        <dbReference type="ARBA" id="ARBA00022676"/>
    </source>
</evidence>
<name>A0A921HX24_9BACT</name>
<feature type="transmembrane region" description="Helical" evidence="8">
    <location>
        <begin position="9"/>
        <end position="26"/>
    </location>
</feature>
<accession>A0A921HX24</accession>
<feature type="transmembrane region" description="Helical" evidence="8">
    <location>
        <begin position="259"/>
        <end position="282"/>
    </location>
</feature>
<dbReference type="EC" id="2.4.-.-" evidence="10"/>
<evidence type="ECO:0000313" key="10">
    <source>
        <dbReference type="EMBL" id="HJF92569.1"/>
    </source>
</evidence>
<keyword evidence="7 8" id="KW-0472">Membrane</keyword>
<evidence type="ECO:0000256" key="2">
    <source>
        <dbReference type="ARBA" id="ARBA00022475"/>
    </source>
</evidence>
<feature type="transmembrane region" description="Helical" evidence="8">
    <location>
        <begin position="139"/>
        <end position="155"/>
    </location>
</feature>
<feature type="transmembrane region" description="Helical" evidence="8">
    <location>
        <begin position="92"/>
        <end position="108"/>
    </location>
</feature>
<dbReference type="PANTHER" id="PTHR33908">
    <property type="entry name" value="MANNOSYLTRANSFERASE YKCB-RELATED"/>
    <property type="match status" value="1"/>
</dbReference>
<dbReference type="InterPro" id="IPR038731">
    <property type="entry name" value="RgtA/B/C-like"/>
</dbReference>
<proteinExistence type="predicted"/>
<dbReference type="EMBL" id="DYVX01000076">
    <property type="protein sequence ID" value="HJF92569.1"/>
    <property type="molecule type" value="Genomic_DNA"/>
</dbReference>
<dbReference type="Pfam" id="PF13231">
    <property type="entry name" value="PMT_2"/>
    <property type="match status" value="1"/>
</dbReference>
<feature type="transmembrane region" description="Helical" evidence="8">
    <location>
        <begin position="167"/>
        <end position="193"/>
    </location>
</feature>
<evidence type="ECO:0000256" key="6">
    <source>
        <dbReference type="ARBA" id="ARBA00022989"/>
    </source>
</evidence>
<dbReference type="PANTHER" id="PTHR33908:SF3">
    <property type="entry name" value="UNDECAPRENYL PHOSPHATE-ALPHA-4-AMINO-4-DEOXY-L-ARABINOSE ARABINOSYL TRANSFERASE"/>
    <property type="match status" value="1"/>
</dbReference>
<feature type="transmembrane region" description="Helical" evidence="8">
    <location>
        <begin position="205"/>
        <end position="227"/>
    </location>
</feature>
<feature type="transmembrane region" description="Helical" evidence="8">
    <location>
        <begin position="338"/>
        <end position="357"/>
    </location>
</feature>
<gene>
    <name evidence="10" type="ORF">K8W02_09340</name>
</gene>
<evidence type="ECO:0000256" key="1">
    <source>
        <dbReference type="ARBA" id="ARBA00004651"/>
    </source>
</evidence>
<feature type="domain" description="Glycosyltransferase RgtA/B/C/D-like" evidence="9">
    <location>
        <begin position="64"/>
        <end position="222"/>
    </location>
</feature>
<comment type="subcellular location">
    <subcellularLocation>
        <location evidence="1">Cell membrane</location>
        <topology evidence="1">Multi-pass membrane protein</topology>
    </subcellularLocation>
</comment>
<reference evidence="10" key="1">
    <citation type="journal article" date="2021" name="PeerJ">
        <title>Extensive microbial diversity within the chicken gut microbiome revealed by metagenomics and culture.</title>
        <authorList>
            <person name="Gilroy R."/>
            <person name="Ravi A."/>
            <person name="Getino M."/>
            <person name="Pursley I."/>
            <person name="Horton D.L."/>
            <person name="Alikhan N.F."/>
            <person name="Baker D."/>
            <person name="Gharbi K."/>
            <person name="Hall N."/>
            <person name="Watson M."/>
            <person name="Adriaenssens E.M."/>
            <person name="Foster-Nyarko E."/>
            <person name="Jarju S."/>
            <person name="Secka A."/>
            <person name="Antonio M."/>
            <person name="Oren A."/>
            <person name="Chaudhuri R.R."/>
            <person name="La Ragione R."/>
            <person name="Hildebrand F."/>
            <person name="Pallen M.J."/>
        </authorList>
    </citation>
    <scope>NUCLEOTIDE SEQUENCE</scope>
    <source>
        <strain evidence="10">CHK55-1828</strain>
    </source>
</reference>
<protein>
    <submittedName>
        <fullName evidence="10">Glycosyltransferase family 39 protein</fullName>
        <ecNumber evidence="10">2.4.-.-</ecNumber>
    </submittedName>
</protein>
<feature type="transmembrane region" description="Helical" evidence="8">
    <location>
        <begin position="369"/>
        <end position="388"/>
    </location>
</feature>
<dbReference type="GO" id="GO:0009103">
    <property type="term" value="P:lipopolysaccharide biosynthetic process"/>
    <property type="evidence" value="ECO:0007669"/>
    <property type="project" value="UniProtKB-ARBA"/>
</dbReference>
<evidence type="ECO:0000256" key="4">
    <source>
        <dbReference type="ARBA" id="ARBA00022679"/>
    </source>
</evidence>
<keyword evidence="2" id="KW-1003">Cell membrane</keyword>
<evidence type="ECO:0000256" key="8">
    <source>
        <dbReference type="SAM" id="Phobius"/>
    </source>
</evidence>
<evidence type="ECO:0000256" key="5">
    <source>
        <dbReference type="ARBA" id="ARBA00022692"/>
    </source>
</evidence>
<keyword evidence="5 8" id="KW-0812">Transmembrane</keyword>
<dbReference type="GO" id="GO:0010041">
    <property type="term" value="P:response to iron(III) ion"/>
    <property type="evidence" value="ECO:0007669"/>
    <property type="project" value="TreeGrafter"/>
</dbReference>
<dbReference type="GO" id="GO:0005886">
    <property type="term" value="C:plasma membrane"/>
    <property type="evidence" value="ECO:0007669"/>
    <property type="project" value="UniProtKB-SubCell"/>
</dbReference>
<dbReference type="Proteomes" id="UP000717835">
    <property type="component" value="Unassembled WGS sequence"/>
</dbReference>
<evidence type="ECO:0000259" key="9">
    <source>
        <dbReference type="Pfam" id="PF13231"/>
    </source>
</evidence>
<keyword evidence="6 8" id="KW-1133">Transmembrane helix</keyword>
<keyword evidence="4 10" id="KW-0808">Transferase</keyword>
<dbReference type="AlphaFoldDB" id="A0A921HX24"/>
<evidence type="ECO:0000313" key="11">
    <source>
        <dbReference type="Proteomes" id="UP000717835"/>
    </source>
</evidence>